<dbReference type="CDD" id="cd09917">
    <property type="entry name" value="F-box_SF"/>
    <property type="match status" value="1"/>
</dbReference>
<keyword evidence="5" id="KW-1185">Reference proteome</keyword>
<dbReference type="AlphaFoldDB" id="A0A1A6A945"/>
<dbReference type="VEuPathDB" id="FungiDB:I303_02587"/>
<protein>
    <recommendedName>
        <fullName evidence="2">F-box domain-containing protein</fullName>
    </recommendedName>
</protein>
<accession>A0A1A6A945</accession>
<reference evidence="4" key="3">
    <citation type="submission" date="2024-02" db="EMBL/GenBank/DDBJ databases">
        <title>Comparative genomics of Cryptococcus and Kwoniella reveals pathogenesis evolution and contrasting modes of karyotype evolution via chromosome fusion or intercentromeric recombination.</title>
        <authorList>
            <person name="Coelho M.A."/>
            <person name="David-Palma M."/>
            <person name="Shea T."/>
            <person name="Bowers K."/>
            <person name="McGinley-Smith S."/>
            <person name="Mohammad A.W."/>
            <person name="Gnirke A."/>
            <person name="Yurkov A.M."/>
            <person name="Nowrousian M."/>
            <person name="Sun S."/>
            <person name="Cuomo C.A."/>
            <person name="Heitman J."/>
        </authorList>
    </citation>
    <scope>NUCLEOTIDE SEQUENCE</scope>
    <source>
        <strain evidence="4">CBS 10117</strain>
    </source>
</reference>
<dbReference type="KEGG" id="kdj:28966286"/>
<dbReference type="InterPro" id="IPR036047">
    <property type="entry name" value="F-box-like_dom_sf"/>
</dbReference>
<name>A0A1A6A945_9TREE</name>
<reference evidence="3" key="1">
    <citation type="submission" date="2013-07" db="EMBL/GenBank/DDBJ databases">
        <title>The Genome Sequence of Cryptococcus dejecticola CBS10117.</title>
        <authorList>
            <consortium name="The Broad Institute Genome Sequencing Platform"/>
            <person name="Cuomo C."/>
            <person name="Litvintseva A."/>
            <person name="Chen Y."/>
            <person name="Heitman J."/>
            <person name="Sun S."/>
            <person name="Springer D."/>
            <person name="Dromer F."/>
            <person name="Young S.K."/>
            <person name="Zeng Q."/>
            <person name="Gargeya S."/>
            <person name="Fitzgerald M."/>
            <person name="Abouelleil A."/>
            <person name="Alvarado L."/>
            <person name="Berlin A.M."/>
            <person name="Chapman S.B."/>
            <person name="Dewar J."/>
            <person name="Goldberg J."/>
            <person name="Griggs A."/>
            <person name="Gujja S."/>
            <person name="Hansen M."/>
            <person name="Howarth C."/>
            <person name="Imamovic A."/>
            <person name="Larimer J."/>
            <person name="McCowan C."/>
            <person name="Murphy C."/>
            <person name="Pearson M."/>
            <person name="Priest M."/>
            <person name="Roberts A."/>
            <person name="Saif S."/>
            <person name="Shea T."/>
            <person name="Sykes S."/>
            <person name="Wortman J."/>
            <person name="Nusbaum C."/>
            <person name="Birren B."/>
        </authorList>
    </citation>
    <scope>NUCLEOTIDE SEQUENCE [LARGE SCALE GENOMIC DNA]</scope>
    <source>
        <strain evidence="3">CBS 10117</strain>
    </source>
</reference>
<dbReference type="GeneID" id="28966286"/>
<dbReference type="SUPFAM" id="SSF81383">
    <property type="entry name" value="F-box domain"/>
    <property type="match status" value="1"/>
</dbReference>
<evidence type="ECO:0000313" key="3">
    <source>
        <dbReference type="EMBL" id="OBR86579.1"/>
    </source>
</evidence>
<sequence>MSTPTTPSDQSHYILYAAFTSSNEHRLPPEIVCHVLSYLELDRQLRALANIAQCCKSLLAAAFPYLYTTFIITAKSNDTIFPTFIAHFRPEEDDASCTPASEHPTFTPMSLTSTPTSTSTSTAEAQRLIKILGITKSLIFKPFDPQEFPESMKLLTKLTSILSDQSDTLFPSCRYLQLHLPHWKKCDQFPDLLKFVSHATAPSTICVKSQKLDCGCSALADYLTGCWTKNPNLREIIFHEVQHCCLLPDARPRIQIRISFRDHKCNYDPHRSYGHLKKENKRCPPDCDNDWAEVIVRHLQSYPAAEVTTEDYPIAQQSRQLSRPFSTR</sequence>
<feature type="compositionally biased region" description="Low complexity" evidence="1">
    <location>
        <begin position="104"/>
        <end position="118"/>
    </location>
</feature>
<dbReference type="RefSeq" id="XP_018264421.1">
    <property type="nucleotide sequence ID" value="XM_018405927.1"/>
</dbReference>
<evidence type="ECO:0000313" key="4">
    <source>
        <dbReference type="EMBL" id="WWC60010.1"/>
    </source>
</evidence>
<dbReference type="Pfam" id="PF12937">
    <property type="entry name" value="F-box-like"/>
    <property type="match status" value="1"/>
</dbReference>
<dbReference type="EMBL" id="CP144532">
    <property type="protein sequence ID" value="WWC60010.1"/>
    <property type="molecule type" value="Genomic_DNA"/>
</dbReference>
<organism evidence="3">
    <name type="scientific">Kwoniella dejecticola CBS 10117</name>
    <dbReference type="NCBI Taxonomy" id="1296121"/>
    <lineage>
        <taxon>Eukaryota</taxon>
        <taxon>Fungi</taxon>
        <taxon>Dikarya</taxon>
        <taxon>Basidiomycota</taxon>
        <taxon>Agaricomycotina</taxon>
        <taxon>Tremellomycetes</taxon>
        <taxon>Tremellales</taxon>
        <taxon>Cryptococcaceae</taxon>
        <taxon>Kwoniella</taxon>
    </lineage>
</organism>
<dbReference type="Proteomes" id="UP000078595">
    <property type="component" value="Chromosome 3"/>
</dbReference>
<feature type="region of interest" description="Disordered" evidence="1">
    <location>
        <begin position="95"/>
        <end position="118"/>
    </location>
</feature>
<evidence type="ECO:0000313" key="5">
    <source>
        <dbReference type="Proteomes" id="UP000078595"/>
    </source>
</evidence>
<evidence type="ECO:0000259" key="2">
    <source>
        <dbReference type="Pfam" id="PF12937"/>
    </source>
</evidence>
<gene>
    <name evidence="3" type="ORF">I303_02587</name>
    <name evidence="4" type="ORF">I303_102573</name>
</gene>
<reference evidence="4" key="2">
    <citation type="submission" date="2013-07" db="EMBL/GenBank/DDBJ databases">
        <authorList>
            <consortium name="The Broad Institute Genome Sequencing Platform"/>
            <person name="Cuomo C."/>
            <person name="Litvintseva A."/>
            <person name="Chen Y."/>
            <person name="Heitman J."/>
            <person name="Sun S."/>
            <person name="Springer D."/>
            <person name="Dromer F."/>
            <person name="Young S.K."/>
            <person name="Zeng Q."/>
            <person name="Gargeya S."/>
            <person name="Fitzgerald M."/>
            <person name="Abouelleil A."/>
            <person name="Alvarado L."/>
            <person name="Berlin A.M."/>
            <person name="Chapman S.B."/>
            <person name="Dewar J."/>
            <person name="Goldberg J."/>
            <person name="Griggs A."/>
            <person name="Gujja S."/>
            <person name="Hansen M."/>
            <person name="Howarth C."/>
            <person name="Imamovic A."/>
            <person name="Larimer J."/>
            <person name="McCowan C."/>
            <person name="Murphy C."/>
            <person name="Pearson M."/>
            <person name="Priest M."/>
            <person name="Roberts A."/>
            <person name="Saif S."/>
            <person name="Shea T."/>
            <person name="Sykes S."/>
            <person name="Wortman J."/>
            <person name="Nusbaum C."/>
            <person name="Birren B."/>
        </authorList>
    </citation>
    <scope>NUCLEOTIDE SEQUENCE</scope>
    <source>
        <strain evidence="4">CBS 10117</strain>
    </source>
</reference>
<dbReference type="EMBL" id="KI894029">
    <property type="protein sequence ID" value="OBR86579.1"/>
    <property type="molecule type" value="Genomic_DNA"/>
</dbReference>
<dbReference type="InterPro" id="IPR001810">
    <property type="entry name" value="F-box_dom"/>
</dbReference>
<evidence type="ECO:0000256" key="1">
    <source>
        <dbReference type="SAM" id="MobiDB-lite"/>
    </source>
</evidence>
<feature type="domain" description="F-box" evidence="2">
    <location>
        <begin position="26"/>
        <end position="70"/>
    </location>
</feature>
<proteinExistence type="predicted"/>